<evidence type="ECO:0000313" key="8">
    <source>
        <dbReference type="EMBL" id="PQJ72976.1"/>
    </source>
</evidence>
<dbReference type="InterPro" id="IPR050281">
    <property type="entry name" value="Flavin_monoamine_oxidase"/>
</dbReference>
<dbReference type="Gene3D" id="3.90.660.10">
    <property type="match status" value="1"/>
</dbReference>
<evidence type="ECO:0000256" key="6">
    <source>
        <dbReference type="ARBA" id="ARBA00047321"/>
    </source>
</evidence>
<dbReference type="SUPFAM" id="SSF51905">
    <property type="entry name" value="FAD/NAD(P)-binding domain"/>
    <property type="match status" value="1"/>
</dbReference>
<feature type="domain" description="Amine oxidase" evidence="7">
    <location>
        <begin position="233"/>
        <end position="423"/>
    </location>
</feature>
<evidence type="ECO:0000256" key="3">
    <source>
        <dbReference type="ARBA" id="ARBA00012535"/>
    </source>
</evidence>
<dbReference type="GO" id="GO:0050361">
    <property type="term" value="F:tryptophan 2-monooxygenase activity"/>
    <property type="evidence" value="ECO:0007669"/>
    <property type="project" value="UniProtKB-EC"/>
</dbReference>
<evidence type="ECO:0000256" key="5">
    <source>
        <dbReference type="ARBA" id="ARBA00023070"/>
    </source>
</evidence>
<dbReference type="InterPro" id="IPR036188">
    <property type="entry name" value="FAD/NAD-bd_sf"/>
</dbReference>
<organism evidence="8 9">
    <name type="scientific">Polaribacter butkevichii</name>
    <dbReference type="NCBI Taxonomy" id="218490"/>
    <lineage>
        <taxon>Bacteria</taxon>
        <taxon>Pseudomonadati</taxon>
        <taxon>Bacteroidota</taxon>
        <taxon>Flavobacteriia</taxon>
        <taxon>Flavobacteriales</taxon>
        <taxon>Flavobacteriaceae</taxon>
    </lineage>
</organism>
<comment type="similarity">
    <text evidence="2">Belongs to the tryptophan 2-monooxygenase family.</text>
</comment>
<dbReference type="RefSeq" id="WP_105048643.1">
    <property type="nucleotide sequence ID" value="NZ_CP150661.1"/>
</dbReference>
<evidence type="ECO:0000313" key="9">
    <source>
        <dbReference type="Proteomes" id="UP000247345"/>
    </source>
</evidence>
<dbReference type="AlphaFoldDB" id="A0A2P6CDK2"/>
<accession>A0A2P6CDK2</accession>
<dbReference type="GO" id="GO:0009851">
    <property type="term" value="P:auxin biosynthetic process"/>
    <property type="evidence" value="ECO:0007669"/>
    <property type="project" value="UniProtKB-KW"/>
</dbReference>
<evidence type="ECO:0000256" key="2">
    <source>
        <dbReference type="ARBA" id="ARBA00005833"/>
    </source>
</evidence>
<dbReference type="Proteomes" id="UP000247345">
    <property type="component" value="Unassembled WGS sequence"/>
</dbReference>
<name>A0A2P6CDK2_9FLAO</name>
<dbReference type="SUPFAM" id="SSF54373">
    <property type="entry name" value="FAD-linked reductases, C-terminal domain"/>
    <property type="match status" value="1"/>
</dbReference>
<dbReference type="PANTHER" id="PTHR10742">
    <property type="entry name" value="FLAVIN MONOAMINE OXIDASE"/>
    <property type="match status" value="1"/>
</dbReference>
<keyword evidence="9" id="KW-1185">Reference proteome</keyword>
<evidence type="ECO:0000259" key="7">
    <source>
        <dbReference type="Pfam" id="PF01593"/>
    </source>
</evidence>
<reference evidence="8 9" key="1">
    <citation type="submission" date="2016-12" db="EMBL/GenBank/DDBJ databases">
        <title>Trade-off between light-utilization and light-protection in marine flavobacteria.</title>
        <authorList>
            <person name="Kumagai Y."/>
            <person name="Yoshizawa S."/>
            <person name="Kogure K."/>
            <person name="Iwasaki W."/>
        </authorList>
    </citation>
    <scope>NUCLEOTIDE SEQUENCE [LARGE SCALE GENOMIC DNA]</scope>
    <source>
        <strain evidence="8 9">KCTC 12100</strain>
    </source>
</reference>
<comment type="caution">
    <text evidence="8">The sequence shown here is derived from an EMBL/GenBank/DDBJ whole genome shotgun (WGS) entry which is preliminary data.</text>
</comment>
<dbReference type="OrthoDB" id="3972913at2"/>
<dbReference type="EMBL" id="MSCK01000001">
    <property type="protein sequence ID" value="PQJ72976.1"/>
    <property type="molecule type" value="Genomic_DNA"/>
</dbReference>
<dbReference type="Pfam" id="PF01593">
    <property type="entry name" value="Amino_oxidase"/>
    <property type="match status" value="1"/>
</dbReference>
<keyword evidence="5" id="KW-0073">Auxin biosynthesis</keyword>
<dbReference type="Gene3D" id="3.50.50.60">
    <property type="entry name" value="FAD/NAD(P)-binding domain"/>
    <property type="match status" value="1"/>
</dbReference>
<evidence type="ECO:0000256" key="4">
    <source>
        <dbReference type="ARBA" id="ARBA00017871"/>
    </source>
</evidence>
<dbReference type="EC" id="1.13.12.3" evidence="3"/>
<comment type="catalytic activity">
    <reaction evidence="6">
        <text>L-tryptophan + O2 = indole-3-acetamide + CO2 + H2O</text>
        <dbReference type="Rhea" id="RHEA:16165"/>
        <dbReference type="ChEBI" id="CHEBI:15377"/>
        <dbReference type="ChEBI" id="CHEBI:15379"/>
        <dbReference type="ChEBI" id="CHEBI:16031"/>
        <dbReference type="ChEBI" id="CHEBI:16526"/>
        <dbReference type="ChEBI" id="CHEBI:57912"/>
        <dbReference type="EC" id="1.13.12.3"/>
    </reaction>
</comment>
<dbReference type="PANTHER" id="PTHR10742:SF410">
    <property type="entry name" value="LYSINE-SPECIFIC HISTONE DEMETHYLASE 2"/>
    <property type="match status" value="1"/>
</dbReference>
<dbReference type="Pfam" id="PF13450">
    <property type="entry name" value="NAD_binding_8"/>
    <property type="match status" value="1"/>
</dbReference>
<sequence>MNLKKQTFETNVPSNTEIEVAIIGAGVSGLYSAYRLTNDESTPLPANQVQIFEMGDRIGGRLESVELPGMSITGELGGMRYMTSQEIVTSLIENVFKDELNNIPFPMGNASQHFGYFRKQRLKMNAWEEAQNQGSVLETNYIINKNDEGYSADQLFNKIIYDVLMADPWFVSNYGNLVANPSKYEYTFKITRSQWNSIKPQLIYYFIGPYNGLKVNDIGFWNLIKDRVSQEGYTFLADAGGYFSNTINWNAAEAFPYMVGDFSNAGSEYKTIDGGYDLIAYAIAKGYLNNQGANIWMGNRLVTFKKQTSGTYKYELEFFNKETQSSWTLKANKIILAMPRRSLELLDQNNFFFNQDSQKVLQKNMASVIKEPSLKILMGFENPWWRTDFNTMAGHSITDLPLRQCYYFGKDPNDSHSLFLGSYNDMQTVTFWQALANSKREGGIFRKLFQPKATDKVAATAFSKRLLSNQATQVMVSEAMNQIKELHGRKEIPMPYVTWYKDWSMDPYGGGYHAWKANYDIANTMKYMRNPIAEESIYICGEAYSDQQGWVEGAFCVAERMLQSYFELKRPTWISNNYYLGW</sequence>
<evidence type="ECO:0000256" key="1">
    <source>
        <dbReference type="ARBA" id="ARBA00004814"/>
    </source>
</evidence>
<protein>
    <recommendedName>
        <fullName evidence="4">Tryptophan 2-monooxygenase</fullName>
        <ecNumber evidence="3">1.13.12.3</ecNumber>
    </recommendedName>
</protein>
<proteinExistence type="inferred from homology"/>
<comment type="pathway">
    <text evidence="1">Plant hormone metabolism; auxin biosynthesis.</text>
</comment>
<gene>
    <name evidence="8" type="ORF">BTO14_06770</name>
</gene>
<dbReference type="InterPro" id="IPR002937">
    <property type="entry name" value="Amino_oxidase"/>
</dbReference>